<dbReference type="InterPro" id="IPR014628">
    <property type="entry name" value="Man6P_isomerase_Firm_short"/>
</dbReference>
<dbReference type="Pfam" id="PF20511">
    <property type="entry name" value="PMI_typeI_cat"/>
    <property type="match status" value="1"/>
</dbReference>
<feature type="binding site" evidence="3">
    <location>
        <position position="114"/>
    </location>
    <ligand>
        <name>Zn(2+)</name>
        <dbReference type="ChEBI" id="CHEBI:29105"/>
    </ligand>
</feature>
<dbReference type="GO" id="GO:0008270">
    <property type="term" value="F:zinc ion binding"/>
    <property type="evidence" value="ECO:0007669"/>
    <property type="project" value="InterPro"/>
</dbReference>
<proteinExistence type="predicted"/>
<evidence type="ECO:0000256" key="3">
    <source>
        <dbReference type="PIRSR" id="PIRSR036894-1"/>
    </source>
</evidence>
<gene>
    <name evidence="5" type="ORF">AVDCRST_MAG58-2784</name>
</gene>
<feature type="binding site" evidence="3">
    <location>
        <position position="96"/>
    </location>
    <ligand>
        <name>Zn(2+)</name>
        <dbReference type="ChEBI" id="CHEBI:29105"/>
    </ligand>
</feature>
<dbReference type="InterPro" id="IPR051804">
    <property type="entry name" value="Carb_Metab_Reg_Kinase/Isom"/>
</dbReference>
<dbReference type="InterPro" id="IPR011051">
    <property type="entry name" value="RmlC_Cupin_sf"/>
</dbReference>
<evidence type="ECO:0000313" key="5">
    <source>
        <dbReference type="EMBL" id="CAA9461994.1"/>
    </source>
</evidence>
<dbReference type="Gene3D" id="2.60.120.10">
    <property type="entry name" value="Jelly Rolls"/>
    <property type="match status" value="2"/>
</dbReference>
<reference evidence="5" key="1">
    <citation type="submission" date="2020-02" db="EMBL/GenBank/DDBJ databases">
        <authorList>
            <person name="Meier V. D."/>
        </authorList>
    </citation>
    <scope>NUCLEOTIDE SEQUENCE</scope>
    <source>
        <strain evidence="5">AVDCRST_MAG58</strain>
    </source>
</reference>
<dbReference type="PIRSF" id="PIRSF036894">
    <property type="entry name" value="PMI_Firm_short"/>
    <property type="match status" value="1"/>
</dbReference>
<dbReference type="EC" id="5.3.1.8" evidence="5"/>
<evidence type="ECO:0000259" key="4">
    <source>
        <dbReference type="Pfam" id="PF20511"/>
    </source>
</evidence>
<keyword evidence="5" id="KW-0413">Isomerase</keyword>
<dbReference type="SUPFAM" id="SSF51182">
    <property type="entry name" value="RmlC-like cupins"/>
    <property type="match status" value="1"/>
</dbReference>
<feature type="binding site" evidence="3">
    <location>
        <position position="172"/>
    </location>
    <ligand>
        <name>Zn(2+)</name>
        <dbReference type="ChEBI" id="CHEBI:29105"/>
    </ligand>
</feature>
<dbReference type="InterPro" id="IPR014710">
    <property type="entry name" value="RmlC-like_jellyroll"/>
</dbReference>
<accession>A0A6J4RAA0</accession>
<sequence length="349" mass="38540">MKLSYHVRDYYFGERLIPEMLGKSDAPEGVVAETWEISDYRETVGKIANGPYAGRTLHELVEEFPDELVGEGWRGPHFPLLIKLLDASNMLPVHLHADDATAMEKHGEPHGKTEAWHILWAAEGATILAGVENDLSREKLIDAFKAQDYDAVMPRHEIRAGDTVYVPGGILHTFGPDTLILEVQQTSDLGQFVMPFDLYGNRLDEEEWDANIQATLDELKTDYLPRPNPGLVVEDATNRRDLCCAGPHFALERWMLAETHTEPSHPRRFLTLSNVGEGPVELAYEGGSETLGRAESCVLPSAIGEVRVGTGEASLVACYVPDLERDVIGPLREAGYSDGEIKALGEVGI</sequence>
<name>A0A6J4RAA0_9ACTN</name>
<dbReference type="EMBL" id="CADCVF010000057">
    <property type="protein sequence ID" value="CAA9461994.1"/>
    <property type="molecule type" value="Genomic_DNA"/>
</dbReference>
<dbReference type="PANTHER" id="PTHR42742:SF3">
    <property type="entry name" value="FRUCTOKINASE"/>
    <property type="match status" value="1"/>
</dbReference>
<dbReference type="GO" id="GO:0004476">
    <property type="term" value="F:mannose-6-phosphate isomerase activity"/>
    <property type="evidence" value="ECO:0007669"/>
    <property type="project" value="UniProtKB-EC"/>
</dbReference>
<protein>
    <submittedName>
        <fullName evidence="5">Mannose-6-phosphate isomerase</fullName>
        <ecNumber evidence="5">5.3.1.8</ecNumber>
    </submittedName>
</protein>
<evidence type="ECO:0000256" key="2">
    <source>
        <dbReference type="ARBA" id="ARBA00022833"/>
    </source>
</evidence>
<dbReference type="GO" id="GO:0005975">
    <property type="term" value="P:carbohydrate metabolic process"/>
    <property type="evidence" value="ECO:0007669"/>
    <property type="project" value="InterPro"/>
</dbReference>
<dbReference type="PANTHER" id="PTHR42742">
    <property type="entry name" value="TRANSCRIPTIONAL REPRESSOR MPRA"/>
    <property type="match status" value="1"/>
</dbReference>
<keyword evidence="1 3" id="KW-0479">Metal-binding</keyword>
<dbReference type="InterPro" id="IPR046457">
    <property type="entry name" value="PMI_typeI_cat"/>
</dbReference>
<keyword evidence="2 3" id="KW-0862">Zinc</keyword>
<evidence type="ECO:0000256" key="1">
    <source>
        <dbReference type="ARBA" id="ARBA00022723"/>
    </source>
</evidence>
<dbReference type="CDD" id="cd07010">
    <property type="entry name" value="cupin_PMI_type_I_N_bac"/>
    <property type="match status" value="1"/>
</dbReference>
<organism evidence="5">
    <name type="scientific">uncultured Rubrobacteraceae bacterium</name>
    <dbReference type="NCBI Taxonomy" id="349277"/>
    <lineage>
        <taxon>Bacteria</taxon>
        <taxon>Bacillati</taxon>
        <taxon>Actinomycetota</taxon>
        <taxon>Rubrobacteria</taxon>
        <taxon>Rubrobacterales</taxon>
        <taxon>Rubrobacteraceae</taxon>
        <taxon>environmental samples</taxon>
    </lineage>
</organism>
<feature type="domain" description="Phosphomannose isomerase type I catalytic" evidence="4">
    <location>
        <begin position="3"/>
        <end position="106"/>
    </location>
</feature>
<dbReference type="AlphaFoldDB" id="A0A6J4RAA0"/>
<comment type="cofactor">
    <cofactor evidence="3">
        <name>Zn(2+)</name>
        <dbReference type="ChEBI" id="CHEBI:29105"/>
    </cofactor>
    <text evidence="3">Binds 1 zinc ion per subunit.</text>
</comment>